<feature type="transmembrane region" description="Helical" evidence="1">
    <location>
        <begin position="80"/>
        <end position="100"/>
    </location>
</feature>
<feature type="transmembrane region" description="Helical" evidence="1">
    <location>
        <begin position="34"/>
        <end position="59"/>
    </location>
</feature>
<evidence type="ECO:0000313" key="2">
    <source>
        <dbReference type="EMBL" id="AKE62322.1"/>
    </source>
</evidence>
<dbReference type="PATRIC" id="fig|1261127.3.peg.5753"/>
<keyword evidence="1" id="KW-0472">Membrane</keyword>
<keyword evidence="1" id="KW-0812">Transmembrane</keyword>
<keyword evidence="2" id="KW-0614">Plasmid</keyword>
<dbReference type="EMBL" id="CP011133">
    <property type="protein sequence ID" value="AKE62322.1"/>
    <property type="molecule type" value="Genomic_DNA"/>
</dbReference>
<name>A0A0F6U0C1_CITAM</name>
<dbReference type="Proteomes" id="UP000034085">
    <property type="component" value="Plasmid"/>
</dbReference>
<dbReference type="RefSeq" id="WP_046499442.1">
    <property type="nucleotide sequence ID" value="NZ_CP011133.1"/>
</dbReference>
<dbReference type="KEGG" id="cama:F384_27700"/>
<evidence type="ECO:0000313" key="3">
    <source>
        <dbReference type="Proteomes" id="UP000034085"/>
    </source>
</evidence>
<organism evidence="2 3">
    <name type="scientific">Citrobacter amalonaticus Y19</name>
    <dbReference type="NCBI Taxonomy" id="1261127"/>
    <lineage>
        <taxon>Bacteria</taxon>
        <taxon>Pseudomonadati</taxon>
        <taxon>Pseudomonadota</taxon>
        <taxon>Gammaproteobacteria</taxon>
        <taxon>Enterobacterales</taxon>
        <taxon>Enterobacteriaceae</taxon>
        <taxon>Citrobacter</taxon>
    </lineage>
</organism>
<protein>
    <submittedName>
        <fullName evidence="2">Uncharacterized protein</fullName>
    </submittedName>
</protein>
<reference evidence="2 3" key="1">
    <citation type="submission" date="2015-03" db="EMBL/GenBank/DDBJ databases">
        <title>Complete genome sequence of Citrobacter amalonaticus Y19.</title>
        <authorList>
            <person name="Park S."/>
        </authorList>
    </citation>
    <scope>NUCLEOTIDE SEQUENCE [LARGE SCALE GENOMIC DNA]</scope>
    <source>
        <strain evidence="2 3">Y19</strain>
        <plasmid evidence="3">Plasmid</plasmid>
    </source>
</reference>
<feature type="transmembrane region" description="Helical" evidence="1">
    <location>
        <begin position="112"/>
        <end position="133"/>
    </location>
</feature>
<sequence length="224" mass="25412">MYFILIFLFTFVSLSVWIYQSSEIIYPRPGYRDHYSFIFIVIMMFTVFMISMPVTADFMQFMFVEQINRYHGLTSYMQSISVWSTGAGGLLAILFSVLTGKYLKQKRLSYNILNLSFMIVSLLAGVVAVTSAYKHLTFFSGDKAGVLSYQMIPAINDIDCNQPVLLVKWEPDSKEPTAWRCPAGVVLNDKTSSPFIPWGSYTEGKSSKLSEVMAILMKNAVKIE</sequence>
<proteinExistence type="predicted"/>
<gene>
    <name evidence="2" type="ORF">F384_27700</name>
</gene>
<dbReference type="HOGENOM" id="CLU_1233237_0_0_6"/>
<dbReference type="OrthoDB" id="6626567at2"/>
<geneLocation type="plasmid" evidence="2">
    <name>unnamed</name>
</geneLocation>
<dbReference type="AlphaFoldDB" id="A0A0F6U0C1"/>
<keyword evidence="1" id="KW-1133">Transmembrane helix</keyword>
<evidence type="ECO:0000256" key="1">
    <source>
        <dbReference type="SAM" id="Phobius"/>
    </source>
</evidence>
<accession>A0A0F6U0C1</accession>